<dbReference type="GO" id="GO:0043190">
    <property type="term" value="C:ATP-binding cassette (ABC) transporter complex"/>
    <property type="evidence" value="ECO:0007669"/>
    <property type="project" value="InterPro"/>
</dbReference>
<dbReference type="PROSITE" id="PS51257">
    <property type="entry name" value="PROKAR_LIPOPROTEIN"/>
    <property type="match status" value="1"/>
</dbReference>
<dbReference type="PIRSF" id="PIRSF002741">
    <property type="entry name" value="MppA"/>
    <property type="match status" value="1"/>
</dbReference>
<dbReference type="InterPro" id="IPR039424">
    <property type="entry name" value="SBP_5"/>
</dbReference>
<accession>A0A6G4UD03</accession>
<dbReference type="Proteomes" id="UP000481583">
    <property type="component" value="Unassembled WGS sequence"/>
</dbReference>
<dbReference type="CDD" id="cd00995">
    <property type="entry name" value="PBP2_NikA_DppA_OppA_like"/>
    <property type="match status" value="1"/>
</dbReference>
<comment type="caution">
    <text evidence="4">The sequence shown here is derived from an EMBL/GenBank/DDBJ whole genome shotgun (WGS) entry which is preliminary data.</text>
</comment>
<evidence type="ECO:0000313" key="5">
    <source>
        <dbReference type="Proteomes" id="UP000481583"/>
    </source>
</evidence>
<gene>
    <name evidence="4" type="ORF">G5C51_37430</name>
</gene>
<proteinExistence type="predicted"/>
<dbReference type="AlphaFoldDB" id="A0A6G4UD03"/>
<dbReference type="InterPro" id="IPR000914">
    <property type="entry name" value="SBP_5_dom"/>
</dbReference>
<dbReference type="EMBL" id="JAAKZV010000309">
    <property type="protein sequence ID" value="NGN69556.1"/>
    <property type="molecule type" value="Genomic_DNA"/>
</dbReference>
<evidence type="ECO:0000313" key="4">
    <source>
        <dbReference type="EMBL" id="NGN69556.1"/>
    </source>
</evidence>
<evidence type="ECO:0000256" key="1">
    <source>
        <dbReference type="SAM" id="MobiDB-lite"/>
    </source>
</evidence>
<dbReference type="InterPro" id="IPR030678">
    <property type="entry name" value="Peptide/Ni-bd"/>
</dbReference>
<evidence type="ECO:0000259" key="3">
    <source>
        <dbReference type="Pfam" id="PF00496"/>
    </source>
</evidence>
<dbReference type="Gene3D" id="3.90.76.10">
    <property type="entry name" value="Dipeptide-binding Protein, Domain 1"/>
    <property type="match status" value="1"/>
</dbReference>
<dbReference type="GO" id="GO:0042597">
    <property type="term" value="C:periplasmic space"/>
    <property type="evidence" value="ECO:0007669"/>
    <property type="project" value="UniProtKB-ARBA"/>
</dbReference>
<reference evidence="4 5" key="1">
    <citation type="submission" date="2020-02" db="EMBL/GenBank/DDBJ databases">
        <title>Whole-genome analyses of novel actinobacteria.</title>
        <authorList>
            <person name="Sahin N."/>
        </authorList>
    </citation>
    <scope>NUCLEOTIDE SEQUENCE [LARGE SCALE GENOMIC DNA]</scope>
    <source>
        <strain evidence="4 5">A7024</strain>
    </source>
</reference>
<sequence length="548" mass="59474">MRGHTRTPLLVIATAVVLTATAACGGGGSGSSGSSDSSGVVRASWGDPQNPLEPANTNEVFGGKVLRMITRGLKSLDPKSGQAEDDLAESVESDDQKSWTVKIKKGQKFSNGEAVTAKSFVDAWNYAANVKNKQVNAPFFSYIKGYDDVHPADAKAQPEVKTMSGLKVVDDQTFQVELTQPFAVWPETLAYPAMAPLPKAFFDDHDAWLDKPIGNGPYKIDSYSKGKSMKLVKDDKYTGSDKAKNEGVELKVYTDPNTAYTDLQAGNLDLMDDLPANQLANAESDLGDRYINQPAGIIQTITFPLYDKEWQGANAAKVRRGISMAINRDQITKSVFENTRIPAKDWTSPVIGEKGGYDKNLCGADCKYDPKKAKQLIEEGGGIPGGKLTLTSNVDTGSHKDWMDAVCNSLNKAIGKENVCTVNPVGTFGDFRSQVTDKKMKGPFRTGWQMDYPNIETFLSKLYYTGASANDGGYSNKNFDKLIDDANAAKSTEDAVATYKDAEKLLVKDIPAIPLWYQNGTAGYSDGVSDVKLYPDSIPVYQDVKVNG</sequence>
<dbReference type="SUPFAM" id="SSF53850">
    <property type="entry name" value="Periplasmic binding protein-like II"/>
    <property type="match status" value="1"/>
</dbReference>
<feature type="region of interest" description="Disordered" evidence="1">
    <location>
        <begin position="25"/>
        <end position="57"/>
    </location>
</feature>
<dbReference type="Gene3D" id="3.40.190.10">
    <property type="entry name" value="Periplasmic binding protein-like II"/>
    <property type="match status" value="1"/>
</dbReference>
<organism evidence="4 5">
    <name type="scientific">Streptomyces coryli</name>
    <dbReference type="NCBI Taxonomy" id="1128680"/>
    <lineage>
        <taxon>Bacteria</taxon>
        <taxon>Bacillati</taxon>
        <taxon>Actinomycetota</taxon>
        <taxon>Actinomycetes</taxon>
        <taxon>Kitasatosporales</taxon>
        <taxon>Streptomycetaceae</taxon>
        <taxon>Streptomyces</taxon>
    </lineage>
</organism>
<keyword evidence="5" id="KW-1185">Reference proteome</keyword>
<dbReference type="PANTHER" id="PTHR30290">
    <property type="entry name" value="PERIPLASMIC BINDING COMPONENT OF ABC TRANSPORTER"/>
    <property type="match status" value="1"/>
</dbReference>
<name>A0A6G4UD03_9ACTN</name>
<dbReference type="Pfam" id="PF00496">
    <property type="entry name" value="SBP_bac_5"/>
    <property type="match status" value="1"/>
</dbReference>
<dbReference type="GO" id="GO:1904680">
    <property type="term" value="F:peptide transmembrane transporter activity"/>
    <property type="evidence" value="ECO:0007669"/>
    <property type="project" value="TreeGrafter"/>
</dbReference>
<keyword evidence="2" id="KW-0732">Signal</keyword>
<feature type="domain" description="Solute-binding protein family 5" evidence="3">
    <location>
        <begin position="85"/>
        <end position="468"/>
    </location>
</feature>
<protein>
    <submittedName>
        <fullName evidence="4">ABC transporter substrate-binding protein</fullName>
    </submittedName>
</protein>
<dbReference type="Gene3D" id="3.10.105.10">
    <property type="entry name" value="Dipeptide-binding Protein, Domain 3"/>
    <property type="match status" value="1"/>
</dbReference>
<feature type="chain" id="PRO_5026220096" evidence="2">
    <location>
        <begin position="23"/>
        <end position="548"/>
    </location>
</feature>
<evidence type="ECO:0000256" key="2">
    <source>
        <dbReference type="SAM" id="SignalP"/>
    </source>
</evidence>
<feature type="signal peptide" evidence="2">
    <location>
        <begin position="1"/>
        <end position="22"/>
    </location>
</feature>
<dbReference type="RefSeq" id="WP_165244598.1">
    <property type="nucleotide sequence ID" value="NZ_JAAKZV010000309.1"/>
</dbReference>
<dbReference type="GO" id="GO:0015833">
    <property type="term" value="P:peptide transport"/>
    <property type="evidence" value="ECO:0007669"/>
    <property type="project" value="TreeGrafter"/>
</dbReference>
<dbReference type="PANTHER" id="PTHR30290:SF83">
    <property type="entry name" value="ABC TRANSPORTER SUBSTRATE-BINDING PROTEIN"/>
    <property type="match status" value="1"/>
</dbReference>